<gene>
    <name evidence="5" type="primary">hrcA</name>
    <name evidence="8" type="ORF">GGQ59_000634</name>
</gene>
<dbReference type="SUPFAM" id="SSF46785">
    <property type="entry name" value="Winged helix' DNA-binding domain"/>
    <property type="match status" value="1"/>
</dbReference>
<dbReference type="PANTHER" id="PTHR34824">
    <property type="entry name" value="HEAT-INDUCIBLE TRANSCRIPTION REPRESSOR HRCA"/>
    <property type="match status" value="1"/>
</dbReference>
<comment type="function">
    <text evidence="5">Negative regulator of class I heat shock genes (grpE-dnaK-dnaJ and groELS operons). Prevents heat-shock induction of these operons.</text>
</comment>
<dbReference type="HAMAP" id="MF_00081">
    <property type="entry name" value="HrcA"/>
    <property type="match status" value="1"/>
</dbReference>
<evidence type="ECO:0000313" key="9">
    <source>
        <dbReference type="Proteomes" id="UP000563524"/>
    </source>
</evidence>
<evidence type="ECO:0000256" key="5">
    <source>
        <dbReference type="HAMAP-Rule" id="MF_00081"/>
    </source>
</evidence>
<dbReference type="Proteomes" id="UP000563524">
    <property type="component" value="Unassembled WGS sequence"/>
</dbReference>
<evidence type="ECO:0000256" key="3">
    <source>
        <dbReference type="ARBA" id="ARBA00023016"/>
    </source>
</evidence>
<sequence length="359" mass="38494">MRGGALAGARDARYLLRMSLLTEMDVRSRDLFRRLVETYLETGEPVGSRTLSRGPGVDVSPATIRNVMADLTELGILSAPHASAGRIPTERGLRLFIDGIMEIGEPSEAERRALEADAGAEGAADLLSRAAGALSGLTRTASLIVTSKSDRPLRHVEFVRLDPERALAVLVDDRGDVENRLIALPAGLPAASLERASNFLNAQVAGRTISQARREVLEQLDAQRGQLDDLSADLVRRGVAEVGPGSGGPQLIVRGQANLLEGAGADLERIQQLFEEIERKQGLIDLLEAAKDGEGVRVFIGSENRLFSLSGSAVVAAPYRDAERNIVGVVGVVGPTRLNYARVVPLVDYTAEIVTRLIR</sequence>
<comment type="caution">
    <text evidence="8">The sequence shown here is derived from an EMBL/GenBank/DDBJ whole genome shotgun (WGS) entry which is preliminary data.</text>
</comment>
<dbReference type="Gene3D" id="1.10.10.10">
    <property type="entry name" value="Winged helix-like DNA-binding domain superfamily/Winged helix DNA-binding domain"/>
    <property type="match status" value="1"/>
</dbReference>
<dbReference type="NCBIfam" id="TIGR00331">
    <property type="entry name" value="hrcA"/>
    <property type="match status" value="1"/>
</dbReference>
<dbReference type="AlphaFoldDB" id="A0A840I1L7"/>
<dbReference type="GO" id="GO:0003677">
    <property type="term" value="F:DNA binding"/>
    <property type="evidence" value="ECO:0007669"/>
    <property type="project" value="InterPro"/>
</dbReference>
<accession>A0A840I1L7</accession>
<protein>
    <recommendedName>
        <fullName evidence="5">Heat-inducible transcription repressor HrcA</fullName>
    </recommendedName>
</protein>
<evidence type="ECO:0000259" key="7">
    <source>
        <dbReference type="Pfam" id="PF01628"/>
    </source>
</evidence>
<feature type="domain" description="Heat-inducible transcription repressor HrcA C-terminal" evidence="7">
    <location>
        <begin position="125"/>
        <end position="344"/>
    </location>
</feature>
<evidence type="ECO:0000256" key="4">
    <source>
        <dbReference type="ARBA" id="ARBA00023163"/>
    </source>
</evidence>
<dbReference type="Pfam" id="PF01628">
    <property type="entry name" value="HrcA"/>
    <property type="match status" value="1"/>
</dbReference>
<evidence type="ECO:0000256" key="2">
    <source>
        <dbReference type="ARBA" id="ARBA00023015"/>
    </source>
</evidence>
<keyword evidence="1 5" id="KW-0678">Repressor</keyword>
<dbReference type="InterPro" id="IPR036390">
    <property type="entry name" value="WH_DNA-bd_sf"/>
</dbReference>
<dbReference type="InterPro" id="IPR002571">
    <property type="entry name" value="HrcA"/>
</dbReference>
<dbReference type="InterPro" id="IPR021153">
    <property type="entry name" value="HrcA_C"/>
</dbReference>
<dbReference type="InterPro" id="IPR023120">
    <property type="entry name" value="WHTH_transcript_rep_HrcA_IDD"/>
</dbReference>
<dbReference type="InterPro" id="IPR029016">
    <property type="entry name" value="GAF-like_dom_sf"/>
</dbReference>
<reference evidence="8 9" key="1">
    <citation type="submission" date="2020-08" db="EMBL/GenBank/DDBJ databases">
        <title>Genomic Encyclopedia of Type Strains, Phase IV (KMG-IV): sequencing the most valuable type-strain genomes for metagenomic binning, comparative biology and taxonomic classification.</title>
        <authorList>
            <person name="Goeker M."/>
        </authorList>
    </citation>
    <scope>NUCLEOTIDE SEQUENCE [LARGE SCALE GENOMIC DNA]</scope>
    <source>
        <strain evidence="8 9">DSM 102850</strain>
    </source>
</reference>
<evidence type="ECO:0000256" key="1">
    <source>
        <dbReference type="ARBA" id="ARBA00022491"/>
    </source>
</evidence>
<dbReference type="InterPro" id="IPR036388">
    <property type="entry name" value="WH-like_DNA-bd_sf"/>
</dbReference>
<dbReference type="PANTHER" id="PTHR34824:SF1">
    <property type="entry name" value="HEAT-INDUCIBLE TRANSCRIPTION REPRESSOR HRCA"/>
    <property type="match status" value="1"/>
</dbReference>
<organism evidence="8 9">
    <name type="scientific">Parvularcula dongshanensis</name>
    <dbReference type="NCBI Taxonomy" id="1173995"/>
    <lineage>
        <taxon>Bacteria</taxon>
        <taxon>Pseudomonadati</taxon>
        <taxon>Pseudomonadota</taxon>
        <taxon>Alphaproteobacteria</taxon>
        <taxon>Parvularculales</taxon>
        <taxon>Parvularculaceae</taxon>
        <taxon>Parvularcula</taxon>
    </lineage>
</organism>
<dbReference type="PIRSF" id="PIRSF005485">
    <property type="entry name" value="HrcA"/>
    <property type="match status" value="1"/>
</dbReference>
<keyword evidence="2 5" id="KW-0805">Transcription regulation</keyword>
<proteinExistence type="inferred from homology"/>
<dbReference type="Gene3D" id="3.30.390.60">
    <property type="entry name" value="Heat-inducible transcription repressor hrca homolog, domain 3"/>
    <property type="match status" value="1"/>
</dbReference>
<keyword evidence="3 5" id="KW-0346">Stress response</keyword>
<comment type="similarity">
    <text evidence="5">Belongs to the HrcA family.</text>
</comment>
<feature type="coiled-coil region" evidence="6">
    <location>
        <begin position="260"/>
        <end position="290"/>
    </location>
</feature>
<name>A0A840I1L7_9PROT</name>
<evidence type="ECO:0000313" key="8">
    <source>
        <dbReference type="EMBL" id="MBB4658134.1"/>
    </source>
</evidence>
<keyword evidence="9" id="KW-1185">Reference proteome</keyword>
<keyword evidence="6" id="KW-0175">Coiled coil</keyword>
<evidence type="ECO:0000256" key="6">
    <source>
        <dbReference type="SAM" id="Coils"/>
    </source>
</evidence>
<dbReference type="Gene3D" id="3.30.450.40">
    <property type="match status" value="1"/>
</dbReference>
<dbReference type="EMBL" id="JACHOB010000001">
    <property type="protein sequence ID" value="MBB4658134.1"/>
    <property type="molecule type" value="Genomic_DNA"/>
</dbReference>
<keyword evidence="4 5" id="KW-0804">Transcription</keyword>
<dbReference type="GO" id="GO:0045892">
    <property type="term" value="P:negative regulation of DNA-templated transcription"/>
    <property type="evidence" value="ECO:0007669"/>
    <property type="project" value="UniProtKB-UniRule"/>
</dbReference>
<dbReference type="SUPFAM" id="SSF55781">
    <property type="entry name" value="GAF domain-like"/>
    <property type="match status" value="1"/>
</dbReference>